<keyword evidence="8 12" id="KW-0067">ATP-binding</keyword>
<gene>
    <name evidence="12" type="primary">tmk</name>
    <name evidence="14" type="ORF">BFW38_04975</name>
</gene>
<dbReference type="InterPro" id="IPR027417">
    <property type="entry name" value="P-loop_NTPase"/>
</dbReference>
<keyword evidence="6 12" id="KW-0547">Nucleotide-binding</keyword>
<dbReference type="GO" id="GO:0004798">
    <property type="term" value="F:dTMP kinase activity"/>
    <property type="evidence" value="ECO:0007669"/>
    <property type="project" value="UniProtKB-UniRule"/>
</dbReference>
<dbReference type="GO" id="GO:0005829">
    <property type="term" value="C:cytosol"/>
    <property type="evidence" value="ECO:0007669"/>
    <property type="project" value="TreeGrafter"/>
</dbReference>
<comment type="function">
    <text evidence="11 12">Phosphorylation of dTMP to form dTDP in both de novo and salvage pathways of dTTP synthesis.</text>
</comment>
<reference evidence="14 15" key="1">
    <citation type="submission" date="2016-08" db="EMBL/GenBank/DDBJ databases">
        <authorList>
            <person name="Seilhamer J.J."/>
        </authorList>
    </citation>
    <scope>NUCLEOTIDE SEQUENCE [LARGE SCALE GENOMIC DNA]</scope>
    <source>
        <strain evidence="14 15">PH27A</strain>
    </source>
</reference>
<evidence type="ECO:0000256" key="7">
    <source>
        <dbReference type="ARBA" id="ARBA00022777"/>
    </source>
</evidence>
<dbReference type="RefSeq" id="WP_068997391.1">
    <property type="nucleotide sequence ID" value="NZ_MDTQ01000001.1"/>
</dbReference>
<dbReference type="InterPro" id="IPR039430">
    <property type="entry name" value="Thymidylate_kin-like_dom"/>
</dbReference>
<comment type="caution">
    <text evidence="14">The sequence shown here is derived from an EMBL/GenBank/DDBJ whole genome shotgun (WGS) entry which is preliminary data.</text>
</comment>
<dbReference type="InterPro" id="IPR018094">
    <property type="entry name" value="Thymidylate_kinase"/>
</dbReference>
<evidence type="ECO:0000256" key="3">
    <source>
        <dbReference type="ARBA" id="ARBA00017144"/>
    </source>
</evidence>
<dbReference type="GO" id="GO:0006235">
    <property type="term" value="P:dTTP biosynthetic process"/>
    <property type="evidence" value="ECO:0007669"/>
    <property type="project" value="UniProtKB-UniRule"/>
</dbReference>
<evidence type="ECO:0000256" key="2">
    <source>
        <dbReference type="ARBA" id="ARBA00012980"/>
    </source>
</evidence>
<organism evidence="14 15">
    <name type="scientific">Terasakiispira papahanaumokuakeensis</name>
    <dbReference type="NCBI Taxonomy" id="197479"/>
    <lineage>
        <taxon>Bacteria</taxon>
        <taxon>Pseudomonadati</taxon>
        <taxon>Pseudomonadota</taxon>
        <taxon>Gammaproteobacteria</taxon>
        <taxon>Oceanospirillales</taxon>
        <taxon>Terasakiispira</taxon>
    </lineage>
</organism>
<dbReference type="PANTHER" id="PTHR10344:SF4">
    <property type="entry name" value="UMP-CMP KINASE 2, MITOCHONDRIAL"/>
    <property type="match status" value="1"/>
</dbReference>
<keyword evidence="7 12" id="KW-0418">Kinase</keyword>
<feature type="domain" description="Thymidylate kinase-like" evidence="13">
    <location>
        <begin position="10"/>
        <end position="199"/>
    </location>
</feature>
<dbReference type="STRING" id="197479.BFW38_04975"/>
<dbReference type="HAMAP" id="MF_00165">
    <property type="entry name" value="Thymidylate_kinase"/>
    <property type="match status" value="1"/>
</dbReference>
<evidence type="ECO:0000256" key="6">
    <source>
        <dbReference type="ARBA" id="ARBA00022741"/>
    </source>
</evidence>
<dbReference type="AlphaFoldDB" id="A0A1E2V829"/>
<evidence type="ECO:0000256" key="10">
    <source>
        <dbReference type="ARBA" id="ARBA00048743"/>
    </source>
</evidence>
<dbReference type="GO" id="GO:0005524">
    <property type="term" value="F:ATP binding"/>
    <property type="evidence" value="ECO:0007669"/>
    <property type="project" value="UniProtKB-UniRule"/>
</dbReference>
<name>A0A1E2V829_9GAMM</name>
<dbReference type="NCBIfam" id="TIGR00041">
    <property type="entry name" value="DTMP_kinase"/>
    <property type="match status" value="1"/>
</dbReference>
<comment type="catalytic activity">
    <reaction evidence="10 12">
        <text>dTMP + ATP = dTDP + ADP</text>
        <dbReference type="Rhea" id="RHEA:13517"/>
        <dbReference type="ChEBI" id="CHEBI:30616"/>
        <dbReference type="ChEBI" id="CHEBI:58369"/>
        <dbReference type="ChEBI" id="CHEBI:63528"/>
        <dbReference type="ChEBI" id="CHEBI:456216"/>
        <dbReference type="EC" id="2.7.4.9"/>
    </reaction>
</comment>
<evidence type="ECO:0000313" key="14">
    <source>
        <dbReference type="EMBL" id="ODC02996.1"/>
    </source>
</evidence>
<dbReference type="PANTHER" id="PTHR10344">
    <property type="entry name" value="THYMIDYLATE KINASE"/>
    <property type="match status" value="1"/>
</dbReference>
<dbReference type="FunFam" id="3.40.50.300:FF:000225">
    <property type="entry name" value="Thymidylate kinase"/>
    <property type="match status" value="1"/>
</dbReference>
<keyword evidence="4 12" id="KW-0808">Transferase</keyword>
<evidence type="ECO:0000256" key="4">
    <source>
        <dbReference type="ARBA" id="ARBA00022679"/>
    </source>
</evidence>
<dbReference type="EC" id="2.7.4.9" evidence="2 12"/>
<dbReference type="Gene3D" id="3.40.50.300">
    <property type="entry name" value="P-loop containing nucleotide triphosphate hydrolases"/>
    <property type="match status" value="1"/>
</dbReference>
<evidence type="ECO:0000256" key="11">
    <source>
        <dbReference type="ARBA" id="ARBA00057735"/>
    </source>
</evidence>
<dbReference type="Pfam" id="PF02223">
    <property type="entry name" value="Thymidylate_kin"/>
    <property type="match status" value="1"/>
</dbReference>
<evidence type="ECO:0000256" key="1">
    <source>
        <dbReference type="ARBA" id="ARBA00009776"/>
    </source>
</evidence>
<dbReference type="GO" id="GO:0006227">
    <property type="term" value="P:dUDP biosynthetic process"/>
    <property type="evidence" value="ECO:0007669"/>
    <property type="project" value="TreeGrafter"/>
</dbReference>
<keyword evidence="5 12" id="KW-0545">Nucleotide biosynthesis</keyword>
<dbReference type="SUPFAM" id="SSF52540">
    <property type="entry name" value="P-loop containing nucleoside triphosphate hydrolases"/>
    <property type="match status" value="1"/>
</dbReference>
<dbReference type="Proteomes" id="UP000094291">
    <property type="component" value="Unassembled WGS sequence"/>
</dbReference>
<evidence type="ECO:0000256" key="12">
    <source>
        <dbReference type="HAMAP-Rule" id="MF_00165"/>
    </source>
</evidence>
<feature type="binding site" evidence="12">
    <location>
        <begin position="12"/>
        <end position="19"/>
    </location>
    <ligand>
        <name>ATP</name>
        <dbReference type="ChEBI" id="CHEBI:30616"/>
    </ligand>
</feature>
<evidence type="ECO:0000256" key="8">
    <source>
        <dbReference type="ARBA" id="ARBA00022840"/>
    </source>
</evidence>
<dbReference type="EMBL" id="MDTQ01000001">
    <property type="protein sequence ID" value="ODC02996.1"/>
    <property type="molecule type" value="Genomic_DNA"/>
</dbReference>
<comment type="similarity">
    <text evidence="1 12">Belongs to the thymidylate kinase family.</text>
</comment>
<keyword evidence="15" id="KW-1185">Reference proteome</keyword>
<accession>A0A1E2V829</accession>
<sequence length="212" mass="23264">MSRPGCLITLEGSEGVGKSTNLVFVQQWLEARGVEVVTTREPGGTAFAEQMRELLLAPRDEVVAPIAELLLMFAARAQHLAEKIEPALAAGKWVVCDRFTDATYAYQGGGRGQSTEVIAQLEQLVQGDRRPDLTLLLDMPLAAAADRVRSRGLPTDRFESEQGDFFMRVRQAYLQRAETQPYICVVDASEDLAQVQQSIVTHLTALWDACGG</sequence>
<evidence type="ECO:0000259" key="13">
    <source>
        <dbReference type="Pfam" id="PF02223"/>
    </source>
</evidence>
<evidence type="ECO:0000313" key="15">
    <source>
        <dbReference type="Proteomes" id="UP000094291"/>
    </source>
</evidence>
<evidence type="ECO:0000256" key="5">
    <source>
        <dbReference type="ARBA" id="ARBA00022727"/>
    </source>
</evidence>
<dbReference type="OrthoDB" id="9774907at2"/>
<evidence type="ECO:0000256" key="9">
    <source>
        <dbReference type="ARBA" id="ARBA00029962"/>
    </source>
</evidence>
<dbReference type="GO" id="GO:0006233">
    <property type="term" value="P:dTDP biosynthetic process"/>
    <property type="evidence" value="ECO:0007669"/>
    <property type="project" value="InterPro"/>
</dbReference>
<proteinExistence type="inferred from homology"/>
<dbReference type="CDD" id="cd01672">
    <property type="entry name" value="TMPK"/>
    <property type="match status" value="1"/>
</dbReference>
<protein>
    <recommendedName>
        <fullName evidence="3 12">Thymidylate kinase</fullName>
        <ecNumber evidence="2 12">2.7.4.9</ecNumber>
    </recommendedName>
    <alternativeName>
        <fullName evidence="9 12">dTMP kinase</fullName>
    </alternativeName>
</protein>